<dbReference type="EMBL" id="JAAOZC010000002">
    <property type="protein sequence ID" value="NIJ07389.1"/>
    <property type="molecule type" value="Genomic_DNA"/>
</dbReference>
<dbReference type="InterPro" id="IPR036412">
    <property type="entry name" value="HAD-like_sf"/>
</dbReference>
<comment type="cofactor">
    <cofactor evidence="1">
        <name>Mg(2+)</name>
        <dbReference type="ChEBI" id="CHEBI:18420"/>
    </cofactor>
</comment>
<keyword evidence="6" id="KW-1185">Reference proteome</keyword>
<evidence type="ECO:0000256" key="3">
    <source>
        <dbReference type="ARBA" id="ARBA00022723"/>
    </source>
</evidence>
<evidence type="ECO:0000256" key="1">
    <source>
        <dbReference type="ARBA" id="ARBA00001946"/>
    </source>
</evidence>
<comment type="similarity">
    <text evidence="2">Belongs to the HAD-like hydrolase superfamily. CbbY/CbbZ/Gph/YieH family.</text>
</comment>
<dbReference type="InterPro" id="IPR006439">
    <property type="entry name" value="HAD-SF_hydro_IA"/>
</dbReference>
<name>A0ABX0TPC9_9SPHN</name>
<dbReference type="Proteomes" id="UP000727456">
    <property type="component" value="Unassembled WGS sequence"/>
</dbReference>
<dbReference type="Pfam" id="PF13419">
    <property type="entry name" value="HAD_2"/>
    <property type="match status" value="1"/>
</dbReference>
<keyword evidence="4" id="KW-0460">Magnesium</keyword>
<dbReference type="SFLD" id="SFLDS00003">
    <property type="entry name" value="Haloacid_Dehalogenase"/>
    <property type="match status" value="1"/>
</dbReference>
<evidence type="ECO:0000313" key="6">
    <source>
        <dbReference type="Proteomes" id="UP000727456"/>
    </source>
</evidence>
<dbReference type="Gene3D" id="1.10.150.240">
    <property type="entry name" value="Putative phosphatase, domain 2"/>
    <property type="match status" value="1"/>
</dbReference>
<keyword evidence="3" id="KW-0479">Metal-binding</keyword>
<reference evidence="5 6" key="1">
    <citation type="submission" date="2020-03" db="EMBL/GenBank/DDBJ databases">
        <title>Genomic Encyclopedia of Type Strains, Phase III (KMG-III): the genomes of soil and plant-associated and newly described type strains.</title>
        <authorList>
            <person name="Whitman W."/>
        </authorList>
    </citation>
    <scope>NUCLEOTIDE SEQUENCE [LARGE SCALE GENOMIC DNA]</scope>
    <source>
        <strain evidence="5 6">CECT 8804</strain>
    </source>
</reference>
<dbReference type="RefSeq" id="WP_167072257.1">
    <property type="nucleotide sequence ID" value="NZ_JAAOZC010000002.1"/>
</dbReference>
<dbReference type="InterPro" id="IPR041492">
    <property type="entry name" value="HAD_2"/>
</dbReference>
<sequence>MSITVADRFAAILFDFDGVLIESEYAGNLQIAETLTRLGHPTTPQQSMTHFMGLAANEFLAAVEHWIGRPIPNAFYDDREAENRRALSEGIDAVAGAIAFVDSLPANLPIAITSSSTTDWIRAHLAHIGLLDRFEGRIYSGREHVTRGKPAPDLYLHAAAQLGVPIARCLIIEDSPVGATGAVASGATVVGFCAGTHCPIDHADVLRAKGVQRIAADFGEVAAVLAGNT</sequence>
<gene>
    <name evidence="5" type="ORF">FHS31_000985</name>
</gene>
<evidence type="ECO:0000313" key="5">
    <source>
        <dbReference type="EMBL" id="NIJ07389.1"/>
    </source>
</evidence>
<dbReference type="InterPro" id="IPR051600">
    <property type="entry name" value="Beta-PGM-like"/>
</dbReference>
<organism evidence="5 6">
    <name type="scientific">Sphingomonas vulcanisoli</name>
    <dbReference type="NCBI Taxonomy" id="1658060"/>
    <lineage>
        <taxon>Bacteria</taxon>
        <taxon>Pseudomonadati</taxon>
        <taxon>Pseudomonadota</taxon>
        <taxon>Alphaproteobacteria</taxon>
        <taxon>Sphingomonadales</taxon>
        <taxon>Sphingomonadaceae</taxon>
        <taxon>Sphingomonas</taxon>
    </lineage>
</organism>
<comment type="caution">
    <text evidence="5">The sequence shown here is derived from an EMBL/GenBank/DDBJ whole genome shotgun (WGS) entry which is preliminary data.</text>
</comment>
<protein>
    <submittedName>
        <fullName evidence="5">HAD superfamily hydrolase (TIGR01509 family)</fullName>
    </submittedName>
</protein>
<evidence type="ECO:0000256" key="4">
    <source>
        <dbReference type="ARBA" id="ARBA00022842"/>
    </source>
</evidence>
<evidence type="ECO:0000256" key="2">
    <source>
        <dbReference type="ARBA" id="ARBA00006171"/>
    </source>
</evidence>
<dbReference type="SFLD" id="SFLDG01129">
    <property type="entry name" value="C1.5:_HAD__Beta-PGM__Phosphata"/>
    <property type="match status" value="1"/>
</dbReference>
<dbReference type="PANTHER" id="PTHR46193:SF10">
    <property type="entry name" value="6-PHOSPHOGLUCONATE PHOSPHATASE"/>
    <property type="match status" value="1"/>
</dbReference>
<dbReference type="InterPro" id="IPR023198">
    <property type="entry name" value="PGP-like_dom2"/>
</dbReference>
<dbReference type="InterPro" id="IPR023214">
    <property type="entry name" value="HAD_sf"/>
</dbReference>
<dbReference type="SUPFAM" id="SSF56784">
    <property type="entry name" value="HAD-like"/>
    <property type="match status" value="1"/>
</dbReference>
<accession>A0ABX0TPC9</accession>
<keyword evidence="5" id="KW-0378">Hydrolase</keyword>
<dbReference type="Gene3D" id="3.40.50.1000">
    <property type="entry name" value="HAD superfamily/HAD-like"/>
    <property type="match status" value="1"/>
</dbReference>
<proteinExistence type="inferred from homology"/>
<dbReference type="GO" id="GO:0016787">
    <property type="term" value="F:hydrolase activity"/>
    <property type="evidence" value="ECO:0007669"/>
    <property type="project" value="UniProtKB-KW"/>
</dbReference>
<dbReference type="PANTHER" id="PTHR46193">
    <property type="entry name" value="6-PHOSPHOGLUCONATE PHOSPHATASE"/>
    <property type="match status" value="1"/>
</dbReference>
<dbReference type="NCBIfam" id="TIGR01509">
    <property type="entry name" value="HAD-SF-IA-v3"/>
    <property type="match status" value="1"/>
</dbReference>